<sequence>MDNKHTPKLLLELIKQETKLLEQHSQSPEINLIGNVKPTHLNELYEVCQDQKQTTWRIWGQSLMVGNFKCNYTNMTL</sequence>
<name>A0A3P9ARM8_9CICH</name>
<dbReference type="AlphaFoldDB" id="A0A3P9ARM8"/>
<organism evidence="1 2">
    <name type="scientific">Maylandia zebra</name>
    <name type="common">zebra mbuna</name>
    <dbReference type="NCBI Taxonomy" id="106582"/>
    <lineage>
        <taxon>Eukaryota</taxon>
        <taxon>Metazoa</taxon>
        <taxon>Chordata</taxon>
        <taxon>Craniata</taxon>
        <taxon>Vertebrata</taxon>
        <taxon>Euteleostomi</taxon>
        <taxon>Actinopterygii</taxon>
        <taxon>Neopterygii</taxon>
        <taxon>Teleostei</taxon>
        <taxon>Neoteleostei</taxon>
        <taxon>Acanthomorphata</taxon>
        <taxon>Ovalentaria</taxon>
        <taxon>Cichlomorphae</taxon>
        <taxon>Cichliformes</taxon>
        <taxon>Cichlidae</taxon>
        <taxon>African cichlids</taxon>
        <taxon>Pseudocrenilabrinae</taxon>
        <taxon>Haplochromini</taxon>
        <taxon>Maylandia</taxon>
        <taxon>Maylandia zebra complex</taxon>
    </lineage>
</organism>
<dbReference type="Ensembl" id="ENSMZET00005000414.1">
    <property type="protein sequence ID" value="ENSMZEP00005000355.1"/>
    <property type="gene ID" value="ENSMZEG00005000366.1"/>
</dbReference>
<evidence type="ECO:0000313" key="1">
    <source>
        <dbReference type="Ensembl" id="ENSMZEP00005000355.1"/>
    </source>
</evidence>
<reference evidence="1" key="2">
    <citation type="submission" date="2025-08" db="UniProtKB">
        <authorList>
            <consortium name="Ensembl"/>
        </authorList>
    </citation>
    <scope>IDENTIFICATION</scope>
</reference>
<reference evidence="1 2" key="1">
    <citation type="journal article" date="2014" name="Nature">
        <title>The genomic substrate for adaptive radiation in African cichlid fish.</title>
        <authorList>
            <person name="Brawand D."/>
            <person name="Wagner C.E."/>
            <person name="Li Y.I."/>
            <person name="Malinsky M."/>
            <person name="Keller I."/>
            <person name="Fan S."/>
            <person name="Simakov O."/>
            <person name="Ng A.Y."/>
            <person name="Lim Z.W."/>
            <person name="Bezault E."/>
            <person name="Turner-Maier J."/>
            <person name="Johnson J."/>
            <person name="Alcazar R."/>
            <person name="Noh H.J."/>
            <person name="Russell P."/>
            <person name="Aken B."/>
            <person name="Alfoldi J."/>
            <person name="Amemiya C."/>
            <person name="Azzouzi N."/>
            <person name="Baroiller J.F."/>
            <person name="Barloy-Hubler F."/>
            <person name="Berlin A."/>
            <person name="Bloomquist R."/>
            <person name="Carleton K.L."/>
            <person name="Conte M.A."/>
            <person name="D'Cotta H."/>
            <person name="Eshel O."/>
            <person name="Gaffney L."/>
            <person name="Galibert F."/>
            <person name="Gante H.F."/>
            <person name="Gnerre S."/>
            <person name="Greuter L."/>
            <person name="Guyon R."/>
            <person name="Haddad N.S."/>
            <person name="Haerty W."/>
            <person name="Harris R.M."/>
            <person name="Hofmann H.A."/>
            <person name="Hourlier T."/>
            <person name="Hulata G."/>
            <person name="Jaffe D.B."/>
            <person name="Lara M."/>
            <person name="Lee A.P."/>
            <person name="MacCallum I."/>
            <person name="Mwaiko S."/>
            <person name="Nikaido M."/>
            <person name="Nishihara H."/>
            <person name="Ozouf-Costaz C."/>
            <person name="Penman D.J."/>
            <person name="Przybylski D."/>
            <person name="Rakotomanga M."/>
            <person name="Renn S.C.P."/>
            <person name="Ribeiro F.J."/>
            <person name="Ron M."/>
            <person name="Salzburger W."/>
            <person name="Sanchez-Pulido L."/>
            <person name="Santos M.E."/>
            <person name="Searle S."/>
            <person name="Sharpe T."/>
            <person name="Swofford R."/>
            <person name="Tan F.J."/>
            <person name="Williams L."/>
            <person name="Young S."/>
            <person name="Yin S."/>
            <person name="Okada N."/>
            <person name="Kocher T.D."/>
            <person name="Miska E.A."/>
            <person name="Lander E.S."/>
            <person name="Venkatesh B."/>
            <person name="Fernald R.D."/>
            <person name="Meyer A."/>
            <person name="Ponting C.P."/>
            <person name="Streelman J.T."/>
            <person name="Lindblad-Toh K."/>
            <person name="Seehausen O."/>
            <person name="Di Palma F."/>
        </authorList>
    </citation>
    <scope>NUCLEOTIDE SEQUENCE</scope>
</reference>
<accession>A0A3P9ARM8</accession>
<dbReference type="Proteomes" id="UP000265160">
    <property type="component" value="LG6"/>
</dbReference>
<evidence type="ECO:0000313" key="2">
    <source>
        <dbReference type="Proteomes" id="UP000265160"/>
    </source>
</evidence>
<protein>
    <submittedName>
        <fullName evidence="1">Uncharacterized protein</fullName>
    </submittedName>
</protein>
<keyword evidence="2" id="KW-1185">Reference proteome</keyword>
<proteinExistence type="predicted"/>
<reference evidence="1" key="3">
    <citation type="submission" date="2025-09" db="UniProtKB">
        <authorList>
            <consortium name="Ensembl"/>
        </authorList>
    </citation>
    <scope>IDENTIFICATION</scope>
</reference>